<feature type="domain" description="Beta-lactamase class A catalytic" evidence="8">
    <location>
        <begin position="46"/>
        <end position="262"/>
    </location>
</feature>
<name>A0ABV0BJ62_9HYPH</name>
<evidence type="ECO:0000256" key="1">
    <source>
        <dbReference type="ARBA" id="ARBA00001526"/>
    </source>
</evidence>
<dbReference type="InterPro" id="IPR023650">
    <property type="entry name" value="Beta-lactam_class-A_AS"/>
</dbReference>
<evidence type="ECO:0000256" key="7">
    <source>
        <dbReference type="SAM" id="SignalP"/>
    </source>
</evidence>
<dbReference type="PANTHER" id="PTHR35333">
    <property type="entry name" value="BETA-LACTAMASE"/>
    <property type="match status" value="1"/>
</dbReference>
<dbReference type="EC" id="3.5.2.6" evidence="3 6"/>
<evidence type="ECO:0000256" key="4">
    <source>
        <dbReference type="ARBA" id="ARBA00022801"/>
    </source>
</evidence>
<evidence type="ECO:0000256" key="6">
    <source>
        <dbReference type="RuleBase" id="RU361140"/>
    </source>
</evidence>
<evidence type="ECO:0000256" key="5">
    <source>
        <dbReference type="ARBA" id="ARBA00023251"/>
    </source>
</evidence>
<sequence length="291" mass="31397">MKISLLRNLAVVGTFALTMSSAYALDAEKLTEAAKAEETTLKARIGISVINTQTDQSWNYRGDERFPLNSTFKALACGAMLAKADAKELAPSKIISFNKTHLVTYSPVTEKFVSKGMSLGELCVAATEYSDNTAINLVLEQIGGPEGLTAYLRSIGDTETRLDRLEPDLNEATPGDLRDTTTPNAVVKTLKKLTLGDGLSEASRDLLRQWMVDDKVADALLRSTLPKGWKIADKTGAGEHGSRSIIAVIWPPEKKPLVVGIYITQTEASMQDSNQAIARLGAVLANSLNTP</sequence>
<organism evidence="9 10">
    <name type="scientific">Hohaiivirga grylli</name>
    <dbReference type="NCBI Taxonomy" id="3133970"/>
    <lineage>
        <taxon>Bacteria</taxon>
        <taxon>Pseudomonadati</taxon>
        <taxon>Pseudomonadota</taxon>
        <taxon>Alphaproteobacteria</taxon>
        <taxon>Hyphomicrobiales</taxon>
        <taxon>Methylobacteriaceae</taxon>
        <taxon>Hohaiivirga</taxon>
    </lineage>
</organism>
<dbReference type="Gene3D" id="3.40.710.10">
    <property type="entry name" value="DD-peptidase/beta-lactamase superfamily"/>
    <property type="match status" value="1"/>
</dbReference>
<dbReference type="GO" id="GO:0008800">
    <property type="term" value="F:beta-lactamase activity"/>
    <property type="evidence" value="ECO:0007669"/>
    <property type="project" value="UniProtKB-EC"/>
</dbReference>
<reference evidence="9 10" key="1">
    <citation type="submission" date="2024-04" db="EMBL/GenBank/DDBJ databases">
        <title>A novel species isolated from cricket.</title>
        <authorList>
            <person name="Wang H.-C."/>
        </authorList>
    </citation>
    <scope>NUCLEOTIDE SEQUENCE [LARGE SCALE GENOMIC DNA]</scope>
    <source>
        <strain evidence="9 10">WL0021</strain>
    </source>
</reference>
<evidence type="ECO:0000313" key="9">
    <source>
        <dbReference type="EMBL" id="MEN3930944.1"/>
    </source>
</evidence>
<protein>
    <recommendedName>
        <fullName evidence="3 6">Beta-lactamase</fullName>
        <ecNumber evidence="3 6">3.5.2.6</ecNumber>
    </recommendedName>
</protein>
<dbReference type="PROSITE" id="PS00146">
    <property type="entry name" value="BETA_LACTAMASE_A"/>
    <property type="match status" value="1"/>
</dbReference>
<evidence type="ECO:0000259" key="8">
    <source>
        <dbReference type="Pfam" id="PF13354"/>
    </source>
</evidence>
<dbReference type="PANTHER" id="PTHR35333:SF3">
    <property type="entry name" value="BETA-LACTAMASE-TYPE TRANSPEPTIDASE FOLD CONTAINING PROTEIN"/>
    <property type="match status" value="1"/>
</dbReference>
<comment type="similarity">
    <text evidence="2 6">Belongs to the class-A beta-lactamase family.</text>
</comment>
<keyword evidence="4 6" id="KW-0378">Hydrolase</keyword>
<gene>
    <name evidence="9" type="primary">bla</name>
    <name evidence="9" type="ORF">WJT86_07715</name>
</gene>
<accession>A0ABV0BJ62</accession>
<evidence type="ECO:0000256" key="3">
    <source>
        <dbReference type="ARBA" id="ARBA00012865"/>
    </source>
</evidence>
<feature type="signal peptide" evidence="7">
    <location>
        <begin position="1"/>
        <end position="24"/>
    </location>
</feature>
<dbReference type="Pfam" id="PF13354">
    <property type="entry name" value="Beta-lactamase2"/>
    <property type="match status" value="1"/>
</dbReference>
<dbReference type="InterPro" id="IPR012338">
    <property type="entry name" value="Beta-lactam/transpept-like"/>
</dbReference>
<comment type="caution">
    <text evidence="9">The sequence shown here is derived from an EMBL/GenBank/DDBJ whole genome shotgun (WGS) entry which is preliminary data.</text>
</comment>
<dbReference type="InterPro" id="IPR000871">
    <property type="entry name" value="Beta-lactam_class-A"/>
</dbReference>
<dbReference type="EMBL" id="JBBYXI010000002">
    <property type="protein sequence ID" value="MEN3930944.1"/>
    <property type="molecule type" value="Genomic_DNA"/>
</dbReference>
<feature type="chain" id="PRO_5046002932" description="Beta-lactamase" evidence="7">
    <location>
        <begin position="25"/>
        <end position="291"/>
    </location>
</feature>
<keyword evidence="10" id="KW-1185">Reference proteome</keyword>
<dbReference type="Proteomes" id="UP001418637">
    <property type="component" value="Unassembled WGS sequence"/>
</dbReference>
<evidence type="ECO:0000313" key="10">
    <source>
        <dbReference type="Proteomes" id="UP001418637"/>
    </source>
</evidence>
<dbReference type="InterPro" id="IPR045155">
    <property type="entry name" value="Beta-lactam_cat"/>
</dbReference>
<keyword evidence="7" id="KW-0732">Signal</keyword>
<proteinExistence type="inferred from homology"/>
<keyword evidence="5 6" id="KW-0046">Antibiotic resistance</keyword>
<dbReference type="SUPFAM" id="SSF56601">
    <property type="entry name" value="beta-lactamase/transpeptidase-like"/>
    <property type="match status" value="1"/>
</dbReference>
<dbReference type="NCBIfam" id="NF033103">
    <property type="entry name" value="bla_class_A"/>
    <property type="match status" value="1"/>
</dbReference>
<evidence type="ECO:0000256" key="2">
    <source>
        <dbReference type="ARBA" id="ARBA00009009"/>
    </source>
</evidence>
<comment type="catalytic activity">
    <reaction evidence="1 6">
        <text>a beta-lactam + H2O = a substituted beta-amino acid</text>
        <dbReference type="Rhea" id="RHEA:20401"/>
        <dbReference type="ChEBI" id="CHEBI:15377"/>
        <dbReference type="ChEBI" id="CHEBI:35627"/>
        <dbReference type="ChEBI" id="CHEBI:140347"/>
        <dbReference type="EC" id="3.5.2.6"/>
    </reaction>
</comment>
<dbReference type="PRINTS" id="PR00118">
    <property type="entry name" value="BLACTAMASEA"/>
</dbReference>